<evidence type="ECO:0000256" key="1">
    <source>
        <dbReference type="SAM" id="SignalP"/>
    </source>
</evidence>
<accession>A0A4Y3TIK3</accession>
<dbReference type="Pfam" id="PF04314">
    <property type="entry name" value="PCuAC"/>
    <property type="match status" value="1"/>
</dbReference>
<dbReference type="EMBL" id="BJMU01000001">
    <property type="protein sequence ID" value="GEB81563.1"/>
    <property type="molecule type" value="Genomic_DNA"/>
</dbReference>
<dbReference type="RefSeq" id="WP_048836136.1">
    <property type="nucleotide sequence ID" value="NZ_BJMU01000001.1"/>
</dbReference>
<dbReference type="Gene3D" id="2.60.40.1890">
    <property type="entry name" value="PCu(A)C copper chaperone"/>
    <property type="match status" value="1"/>
</dbReference>
<dbReference type="PANTHER" id="PTHR36302:SF1">
    <property type="entry name" value="COPPER CHAPERONE PCU(A)C"/>
    <property type="match status" value="1"/>
</dbReference>
<dbReference type="AlphaFoldDB" id="A0A4Y3TIK3"/>
<dbReference type="SUPFAM" id="SSF110087">
    <property type="entry name" value="DR1885-like metal-binding protein"/>
    <property type="match status" value="1"/>
</dbReference>
<dbReference type="STRING" id="104099.AD949_07680"/>
<dbReference type="Proteomes" id="UP000317617">
    <property type="component" value="Unassembled WGS sequence"/>
</dbReference>
<sequence length="165" mass="17837">MKIRFRTGYVTAVLATLTLTAPAMAEDRDPGNALPGQNDAQKDITITDTSMQVIGRENHMAGVYFTIRNDGANAHLITDVRSPACRTLVGHHSDQESTSGTLTLFTHLSLPAHTTLVFPYGGYHLRCLDMDNSVQPGQDVSFTFTFLGGSTKNMTVKLDPAQAAP</sequence>
<dbReference type="PANTHER" id="PTHR36302">
    <property type="entry name" value="BLR7088 PROTEIN"/>
    <property type="match status" value="1"/>
</dbReference>
<protein>
    <recommendedName>
        <fullName evidence="4">Copper chaperone PCu(A)C</fullName>
    </recommendedName>
</protein>
<feature type="signal peptide" evidence="1">
    <location>
        <begin position="1"/>
        <end position="25"/>
    </location>
</feature>
<organism evidence="2 3">
    <name type="scientific">Acetobacter orleanensis</name>
    <dbReference type="NCBI Taxonomy" id="104099"/>
    <lineage>
        <taxon>Bacteria</taxon>
        <taxon>Pseudomonadati</taxon>
        <taxon>Pseudomonadota</taxon>
        <taxon>Alphaproteobacteria</taxon>
        <taxon>Acetobacterales</taxon>
        <taxon>Acetobacteraceae</taxon>
        <taxon>Acetobacter</taxon>
    </lineage>
</organism>
<dbReference type="InterPro" id="IPR058248">
    <property type="entry name" value="Lxx211020-like"/>
</dbReference>
<feature type="chain" id="PRO_5021419204" description="Copper chaperone PCu(A)C" evidence="1">
    <location>
        <begin position="26"/>
        <end position="165"/>
    </location>
</feature>
<dbReference type="InterPro" id="IPR007410">
    <property type="entry name" value="LpqE-like"/>
</dbReference>
<evidence type="ECO:0000313" key="3">
    <source>
        <dbReference type="Proteomes" id="UP000317617"/>
    </source>
</evidence>
<evidence type="ECO:0000313" key="2">
    <source>
        <dbReference type="EMBL" id="GEB81563.1"/>
    </source>
</evidence>
<evidence type="ECO:0008006" key="4">
    <source>
        <dbReference type="Google" id="ProtNLM"/>
    </source>
</evidence>
<dbReference type="OrthoDB" id="7261436at2"/>
<dbReference type="InterPro" id="IPR036182">
    <property type="entry name" value="PCuAC_sf"/>
</dbReference>
<keyword evidence="3" id="KW-1185">Reference proteome</keyword>
<name>A0A4Y3TIK3_9PROT</name>
<reference evidence="2 3" key="1">
    <citation type="submission" date="2019-06" db="EMBL/GenBank/DDBJ databases">
        <title>Whole genome shotgun sequence of Acetobacter orleanensis NBRC 13752.</title>
        <authorList>
            <person name="Hosoyama A."/>
            <person name="Uohara A."/>
            <person name="Ohji S."/>
            <person name="Ichikawa N."/>
        </authorList>
    </citation>
    <scope>NUCLEOTIDE SEQUENCE [LARGE SCALE GENOMIC DNA]</scope>
    <source>
        <strain evidence="2 3">NBRC 13752</strain>
    </source>
</reference>
<keyword evidence="1" id="KW-0732">Signal</keyword>
<proteinExistence type="predicted"/>
<comment type="caution">
    <text evidence="2">The sequence shown here is derived from an EMBL/GenBank/DDBJ whole genome shotgun (WGS) entry which is preliminary data.</text>
</comment>
<gene>
    <name evidence="2" type="ORF">AOR01nite_00400</name>
</gene>